<gene>
    <name evidence="2" type="ORF">JOD01_002904</name>
</gene>
<dbReference type="PANTHER" id="PTHR39161">
    <property type="entry name" value="ADAPTER PROTEIN MECA"/>
    <property type="match status" value="1"/>
</dbReference>
<name>A0A938XW63_9BACL</name>
<dbReference type="Proteomes" id="UP000717624">
    <property type="component" value="Unassembled WGS sequence"/>
</dbReference>
<keyword evidence="3" id="KW-1185">Reference proteome</keyword>
<comment type="similarity">
    <text evidence="1">Belongs to the MecA family.</text>
</comment>
<organism evidence="2 3">
    <name type="scientific">Brevibacillus fulvus</name>
    <dbReference type="NCBI Taxonomy" id="1125967"/>
    <lineage>
        <taxon>Bacteria</taxon>
        <taxon>Bacillati</taxon>
        <taxon>Bacillota</taxon>
        <taxon>Bacilli</taxon>
        <taxon>Bacillales</taxon>
        <taxon>Paenibacillaceae</taxon>
        <taxon>Brevibacillus</taxon>
    </lineage>
</organism>
<evidence type="ECO:0000313" key="3">
    <source>
        <dbReference type="Proteomes" id="UP000717624"/>
    </source>
</evidence>
<dbReference type="InterPro" id="IPR038471">
    <property type="entry name" value="MecA_C_sf"/>
</dbReference>
<comment type="caution">
    <text evidence="2">The sequence shown here is derived from an EMBL/GenBank/DDBJ whole genome shotgun (WGS) entry which is preliminary data.</text>
</comment>
<dbReference type="AlphaFoldDB" id="A0A938XW63"/>
<dbReference type="Gene3D" id="3.30.70.1950">
    <property type="match status" value="1"/>
</dbReference>
<evidence type="ECO:0000256" key="1">
    <source>
        <dbReference type="ARBA" id="ARBA00005397"/>
    </source>
</evidence>
<proteinExistence type="inferred from homology"/>
<dbReference type="EMBL" id="JAFBEB010000010">
    <property type="protein sequence ID" value="MBM7591277.1"/>
    <property type="molecule type" value="Genomic_DNA"/>
</dbReference>
<dbReference type="RefSeq" id="WP_204518990.1">
    <property type="nucleotide sequence ID" value="NZ_BAABIN010000012.1"/>
</dbReference>
<reference evidence="2" key="1">
    <citation type="submission" date="2021-01" db="EMBL/GenBank/DDBJ databases">
        <title>Genomic Encyclopedia of Type Strains, Phase IV (KMG-IV): sequencing the most valuable type-strain genomes for metagenomic binning, comparative biology and taxonomic classification.</title>
        <authorList>
            <person name="Goeker M."/>
        </authorList>
    </citation>
    <scope>NUCLEOTIDE SEQUENCE</scope>
    <source>
        <strain evidence="2">DSM 25523</strain>
    </source>
</reference>
<dbReference type="Pfam" id="PF05389">
    <property type="entry name" value="MecA"/>
    <property type="match status" value="1"/>
</dbReference>
<protein>
    <submittedName>
        <fullName evidence="2">Adapter protein MecA 1/2</fullName>
    </submittedName>
</protein>
<dbReference type="PANTHER" id="PTHR39161:SF1">
    <property type="entry name" value="ADAPTER PROTEIN MECA 1"/>
    <property type="match status" value="1"/>
</dbReference>
<dbReference type="InterPro" id="IPR008681">
    <property type="entry name" value="Neg-reg_MecA"/>
</dbReference>
<accession>A0A938XW63</accession>
<evidence type="ECO:0000313" key="2">
    <source>
        <dbReference type="EMBL" id="MBM7591277.1"/>
    </source>
</evidence>
<sequence>MKIEFKGNQRISAYLDHAELTERGFTIGDYAKNVEMINDLVDELLLFAESTQQFSNDLPFKTEVSYVPGEGAFITVTMLQDAPELTESEVFITAVPTKDNLVFHFKDVEDLISCGIRLADTPEIDGQLFLYQDKYYVVLDKSQSIEEQALAEIVSIMEEYAVHADLTVSLLQEYGKSLVDNHLFQRFAVYFAS</sequence>